<protein>
    <submittedName>
        <fullName evidence="2">Uncharacterized protein</fullName>
    </submittedName>
</protein>
<evidence type="ECO:0000256" key="1">
    <source>
        <dbReference type="SAM" id="MobiDB-lite"/>
    </source>
</evidence>
<dbReference type="Proteomes" id="UP001295794">
    <property type="component" value="Unassembled WGS sequence"/>
</dbReference>
<organism evidence="2 3">
    <name type="scientific">Mycena citricolor</name>
    <dbReference type="NCBI Taxonomy" id="2018698"/>
    <lineage>
        <taxon>Eukaryota</taxon>
        <taxon>Fungi</taxon>
        <taxon>Dikarya</taxon>
        <taxon>Basidiomycota</taxon>
        <taxon>Agaricomycotina</taxon>
        <taxon>Agaricomycetes</taxon>
        <taxon>Agaricomycetidae</taxon>
        <taxon>Agaricales</taxon>
        <taxon>Marasmiineae</taxon>
        <taxon>Mycenaceae</taxon>
        <taxon>Mycena</taxon>
    </lineage>
</organism>
<dbReference type="AlphaFoldDB" id="A0AAD2HLP8"/>
<proteinExistence type="predicted"/>
<comment type="caution">
    <text evidence="2">The sequence shown here is derived from an EMBL/GenBank/DDBJ whole genome shotgun (WGS) entry which is preliminary data.</text>
</comment>
<evidence type="ECO:0000313" key="3">
    <source>
        <dbReference type="Proteomes" id="UP001295794"/>
    </source>
</evidence>
<feature type="compositionally biased region" description="Low complexity" evidence="1">
    <location>
        <begin position="1"/>
        <end position="11"/>
    </location>
</feature>
<dbReference type="EMBL" id="CAVNYO010000421">
    <property type="protein sequence ID" value="CAK5278212.1"/>
    <property type="molecule type" value="Genomic_DNA"/>
</dbReference>
<feature type="region of interest" description="Disordered" evidence="1">
    <location>
        <begin position="1"/>
        <end position="24"/>
    </location>
</feature>
<sequence length="989" mass="107660">MSSASTSPSASWRQPVSASGAEAPPTMPLLHSKISFAVDASGSTAGRVMDMQKNFVLGMMEGYEYPNCVIMWGSSVEAPTAVSQVRWRERSWGTDPAVIFNTAATTSELKSCDMWYLLTDGEIGSPVPFAQKALAVGMANTPVVFVITNRDGSKPSSVNISVGISVFASAPDAAIVFKSCADGRIYVLAAKGAFGTLVDGFELDLENWESLPLFPTEEQFKAALKDVNIVGVQHRANGGAVDLGPTWLSKHQCLVDIDLLLTQMQPDSIPQDELIDLLQEDTFESLSLLCKTRGLLKPLRDWLLVRKERVTVIEMRDVGGAAQILQQIRDGAPSEGLREKLRAAHQTNLEDFRARHTSITPSPLVPLVNRCLAALTALEKAGYGADILDRRSNRAMRAALVDSSQVGQQLATLSLDESVEAYRSTCSICCSDDVIMSLALKSPSNPSDNTTDYALNFPLAAGAASHNQDVLSAQNVCFQCALAMFQMDPNRATMYNEAVAAVVPLTKFDGVNRQYISNCLASVLTGGLATGASGLAQVLMSILLTTMKTKEWAKESAGDEEIQTRRAGLLWMVDNLISNVSCRETFDETGPWVSFDKALRWTLLNFSEEGIYSWIVRYPIPGFLLLLDLLAKVGGVQIPQSLLVAKLVHEMVTVYMARIVRPTADKLAVQRQILKVVFSSFNVEGVPRHIDDSHAIIGPDAAFETLDTWIGSPESSTLIEQIRAAGGDKYASALQYVAFKLFAEDSHQTPKGYLTRAAQADVHIQTAITKPEELTAAVVVPVFTAMWTGIAVDVDHASVTVETIARFVSPYGPSTLKCGTGNCGVRFDGDGVHPDAVRKARAAHLSKAYGIAGVESRTGNGLPENTGRLQAPTTTHVTLHSSIYKSWKSLDRDARRLILEEVTSGHVDSNKTETASFIDKVMDHICLKSARGDIYDHRLRENVLWVLPSFFAALHKATVMMHLSDDAELELLDFSLAARIEWELEAEKL</sequence>
<gene>
    <name evidence="2" type="ORF">MYCIT1_LOCUS27503</name>
</gene>
<name>A0AAD2HLP8_9AGAR</name>
<evidence type="ECO:0000313" key="2">
    <source>
        <dbReference type="EMBL" id="CAK5278212.1"/>
    </source>
</evidence>
<keyword evidence="3" id="KW-1185">Reference proteome</keyword>
<accession>A0AAD2HLP8</accession>
<reference evidence="2" key="1">
    <citation type="submission" date="2023-11" db="EMBL/GenBank/DDBJ databases">
        <authorList>
            <person name="De Vega J J."/>
            <person name="De Vega J J."/>
        </authorList>
    </citation>
    <scope>NUCLEOTIDE SEQUENCE</scope>
</reference>